<dbReference type="Pfam" id="PF01663">
    <property type="entry name" value="Phosphodiest"/>
    <property type="match status" value="1"/>
</dbReference>
<dbReference type="SMART" id="SM00477">
    <property type="entry name" value="NUC"/>
    <property type="match status" value="1"/>
</dbReference>
<dbReference type="SUPFAM" id="SSF53649">
    <property type="entry name" value="Alkaline phosphatase-like"/>
    <property type="match status" value="1"/>
</dbReference>
<comment type="caution">
    <text evidence="4">The sequence shown here is derived from an EMBL/GenBank/DDBJ whole genome shotgun (WGS) entry which is preliminary data.</text>
</comment>
<dbReference type="AlphaFoldDB" id="A0A8J2S384"/>
<evidence type="ECO:0000313" key="4">
    <source>
        <dbReference type="EMBL" id="CAH0112494.1"/>
    </source>
</evidence>
<sequence>MAIQDFDDILPHVGSFEEHDRIAEGLQCKDQNMRVYNKWDLPRRHHYANSNRIPNIVVDMTVNWRAYSKSEWILPGNHGWDNLTSDMNAMFVAQGPSFKKKIEDSTLNITESSSNEALKLHTPWGAAQTGSNQNIKAVINNDYVAAFDVVSGLANWTSYRLKQPRLANFQPQWRLDVRLAPSYASICDRFPSGIDSTWSVVPLFSFDTTLNSADLAVDTNAIEISKSFDTYWRDFHTLLNYCVNIYGETNVITGPVWDSPSSGLFVIVSTCRSVGVALADCPIDQLDKQSFIFPTKLRYSRNCIKSTKFFSTNLATLPDIEHLTGLRFFPSLSFGDKAEILSRTPLASPLLVDPDPSP</sequence>
<dbReference type="InterPro" id="IPR002591">
    <property type="entry name" value="Phosphodiest/P_Trfase"/>
</dbReference>
<accession>A0A8J2S384</accession>
<dbReference type="InterPro" id="IPR020821">
    <property type="entry name" value="ENPP1-3/EXOG-like_nuc-like"/>
</dbReference>
<dbReference type="Gene3D" id="3.40.570.10">
    <property type="entry name" value="Extracellular Endonuclease, subunit A"/>
    <property type="match status" value="1"/>
</dbReference>
<dbReference type="GO" id="GO:0031674">
    <property type="term" value="C:I band"/>
    <property type="evidence" value="ECO:0007669"/>
    <property type="project" value="TreeGrafter"/>
</dbReference>
<dbReference type="Gene3D" id="3.30.1360.180">
    <property type="match status" value="1"/>
</dbReference>
<evidence type="ECO:0000256" key="2">
    <source>
        <dbReference type="ARBA" id="ARBA00023180"/>
    </source>
</evidence>
<dbReference type="Proteomes" id="UP000789390">
    <property type="component" value="Unassembled WGS sequence"/>
</dbReference>
<feature type="domain" description="ENPP1-3/EXOG-like endonuclease/phosphodiesterase" evidence="3">
    <location>
        <begin position="140"/>
        <end position="335"/>
    </location>
</feature>
<reference evidence="4" key="1">
    <citation type="submission" date="2021-11" db="EMBL/GenBank/DDBJ databases">
        <authorList>
            <person name="Schell T."/>
        </authorList>
    </citation>
    <scope>NUCLEOTIDE SEQUENCE</scope>
    <source>
        <strain evidence="4">M5</strain>
    </source>
</reference>
<proteinExistence type="predicted"/>
<dbReference type="SUPFAM" id="SSF54060">
    <property type="entry name" value="His-Me finger endonucleases"/>
    <property type="match status" value="1"/>
</dbReference>
<organism evidence="4 5">
    <name type="scientific">Daphnia galeata</name>
    <dbReference type="NCBI Taxonomy" id="27404"/>
    <lineage>
        <taxon>Eukaryota</taxon>
        <taxon>Metazoa</taxon>
        <taxon>Ecdysozoa</taxon>
        <taxon>Arthropoda</taxon>
        <taxon>Crustacea</taxon>
        <taxon>Branchiopoda</taxon>
        <taxon>Diplostraca</taxon>
        <taxon>Cladocera</taxon>
        <taxon>Anomopoda</taxon>
        <taxon>Daphniidae</taxon>
        <taxon>Daphnia</taxon>
    </lineage>
</organism>
<dbReference type="GO" id="GO:0046872">
    <property type="term" value="F:metal ion binding"/>
    <property type="evidence" value="ECO:0007669"/>
    <property type="project" value="InterPro"/>
</dbReference>
<dbReference type="GO" id="GO:0003676">
    <property type="term" value="F:nucleic acid binding"/>
    <property type="evidence" value="ECO:0007669"/>
    <property type="project" value="InterPro"/>
</dbReference>
<evidence type="ECO:0000259" key="3">
    <source>
        <dbReference type="SMART" id="SM00477"/>
    </source>
</evidence>
<dbReference type="PANTHER" id="PTHR10151">
    <property type="entry name" value="ECTONUCLEOTIDE PYROPHOSPHATASE/PHOSPHODIESTERASE"/>
    <property type="match status" value="1"/>
</dbReference>
<keyword evidence="5" id="KW-1185">Reference proteome</keyword>
<dbReference type="PANTHER" id="PTHR10151:SF114">
    <property type="entry name" value="ECTONUCLEOTIDE PYROPHOSPHATASE_PHOSPHODIESTERASE C27A7.3"/>
    <property type="match status" value="1"/>
</dbReference>
<dbReference type="OrthoDB" id="415411at2759"/>
<protein>
    <recommendedName>
        <fullName evidence="3">ENPP1-3/EXOG-like endonuclease/phosphodiesterase domain-containing protein</fullName>
    </recommendedName>
</protein>
<keyword evidence="2" id="KW-0325">Glycoprotein</keyword>
<dbReference type="GO" id="GO:0016529">
    <property type="term" value="C:sarcoplasmic reticulum"/>
    <property type="evidence" value="ECO:0007669"/>
    <property type="project" value="TreeGrafter"/>
</dbReference>
<evidence type="ECO:0000256" key="1">
    <source>
        <dbReference type="ARBA" id="ARBA00022801"/>
    </source>
</evidence>
<name>A0A8J2S384_9CRUS</name>
<dbReference type="GO" id="GO:0016787">
    <property type="term" value="F:hydrolase activity"/>
    <property type="evidence" value="ECO:0007669"/>
    <property type="project" value="UniProtKB-KW"/>
</dbReference>
<gene>
    <name evidence="4" type="ORF">DGAL_LOCUS16214</name>
</gene>
<keyword evidence="1" id="KW-0378">Hydrolase</keyword>
<dbReference type="GO" id="GO:0055120">
    <property type="term" value="C:striated muscle dense body"/>
    <property type="evidence" value="ECO:0007669"/>
    <property type="project" value="TreeGrafter"/>
</dbReference>
<dbReference type="InterPro" id="IPR044925">
    <property type="entry name" value="His-Me_finger_sf"/>
</dbReference>
<dbReference type="InterPro" id="IPR044929">
    <property type="entry name" value="DNA/RNA_non-sp_Endonuclease_sf"/>
</dbReference>
<dbReference type="EMBL" id="CAKKLH010000326">
    <property type="protein sequence ID" value="CAH0112494.1"/>
    <property type="molecule type" value="Genomic_DNA"/>
</dbReference>
<dbReference type="InterPro" id="IPR017850">
    <property type="entry name" value="Alkaline_phosphatase_core_sf"/>
</dbReference>
<evidence type="ECO:0000313" key="5">
    <source>
        <dbReference type="Proteomes" id="UP000789390"/>
    </source>
</evidence>